<reference evidence="2" key="1">
    <citation type="submission" date="2020-05" db="EMBL/GenBank/DDBJ databases">
        <authorList>
            <person name="Chiriac C."/>
            <person name="Salcher M."/>
            <person name="Ghai R."/>
            <person name="Kavagutti S V."/>
        </authorList>
    </citation>
    <scope>NUCLEOTIDE SEQUENCE</scope>
</reference>
<evidence type="ECO:0000256" key="1">
    <source>
        <dbReference type="SAM" id="MobiDB-lite"/>
    </source>
</evidence>
<sequence>MSGFWTAAAIVGTGVYTANEARNARLSAEKEQRKALAAQESQAAAMRGEVAKQTAEFSKQSASLEQQANLAREQFAASQSQYAESKLAMDAKAKEVQAAADEERRKSAMQEASALKARTRGGRRSLLSQERMNPELGISAGQLGTGMMV</sequence>
<name>A0A6J7WZ60_9CAUD</name>
<gene>
    <name evidence="2" type="ORF">UFOVP382_24</name>
</gene>
<feature type="region of interest" description="Disordered" evidence="1">
    <location>
        <begin position="98"/>
        <end position="149"/>
    </location>
</feature>
<feature type="compositionally biased region" description="Basic and acidic residues" evidence="1">
    <location>
        <begin position="98"/>
        <end position="108"/>
    </location>
</feature>
<protein>
    <submittedName>
        <fullName evidence="2">Uncharacterized protein</fullName>
    </submittedName>
</protein>
<accession>A0A6J7WZ60</accession>
<dbReference type="EMBL" id="LR798319">
    <property type="protein sequence ID" value="CAB5223301.1"/>
    <property type="molecule type" value="Genomic_DNA"/>
</dbReference>
<evidence type="ECO:0000313" key="2">
    <source>
        <dbReference type="EMBL" id="CAB5223301.1"/>
    </source>
</evidence>
<proteinExistence type="predicted"/>
<organism evidence="2">
    <name type="scientific">uncultured Caudovirales phage</name>
    <dbReference type="NCBI Taxonomy" id="2100421"/>
    <lineage>
        <taxon>Viruses</taxon>
        <taxon>Duplodnaviria</taxon>
        <taxon>Heunggongvirae</taxon>
        <taxon>Uroviricota</taxon>
        <taxon>Caudoviricetes</taxon>
        <taxon>Peduoviridae</taxon>
        <taxon>Maltschvirus</taxon>
        <taxon>Maltschvirus maltsch</taxon>
    </lineage>
</organism>